<evidence type="ECO:0000313" key="4">
    <source>
        <dbReference type="EMBL" id="KYN92917.1"/>
    </source>
</evidence>
<protein>
    <submittedName>
        <fullName evidence="3 4">EMP1-like protein</fullName>
    </submittedName>
</protein>
<reference evidence="4 5" key="2">
    <citation type="journal article" date="2016" name="Nat. Commun.">
        <title>Genomes of cryptic chimpanzee Plasmodium species reveal key evolutionary events leading to human malaria.</title>
        <authorList>
            <person name="Sundararaman S.A."/>
            <person name="Plenderleith L.J."/>
            <person name="Liu W."/>
            <person name="Loy D.E."/>
            <person name="Learn G.H."/>
            <person name="Li Y."/>
            <person name="Shaw K.S."/>
            <person name="Ayouba A."/>
            <person name="Peeters M."/>
            <person name="Speede S."/>
            <person name="Shaw G.M."/>
            <person name="Bushman F.D."/>
            <person name="Brisson D."/>
            <person name="Rayner J.C."/>
            <person name="Sharp P.M."/>
            <person name="Hahn B.H."/>
        </authorList>
    </citation>
    <scope>NUCLEOTIDE SEQUENCE [LARGE SCALE GENOMIC DNA]</scope>
    <source>
        <strain evidence="4 5">SY75</strain>
    </source>
</reference>
<dbReference type="FunFam" id="1.10.1900.40:FF:000001">
    <property type="entry name" value="Erythrocyte membrane protein 1"/>
    <property type="match status" value="1"/>
</dbReference>
<feature type="domain" description="Plasmodium falciparum erythrocyte membrane protein 1 acidic terminal segment" evidence="2">
    <location>
        <begin position="3"/>
        <end position="363"/>
    </location>
</feature>
<evidence type="ECO:0000256" key="1">
    <source>
        <dbReference type="SAM" id="MobiDB-lite"/>
    </source>
</evidence>
<dbReference type="InterPro" id="IPR029211">
    <property type="entry name" value="PfEMP1_ATS"/>
</dbReference>
<dbReference type="GeneID" id="29774191"/>
<feature type="region of interest" description="Disordered" evidence="1">
    <location>
        <begin position="353"/>
        <end position="372"/>
    </location>
</feature>
<dbReference type="KEGG" id="pgab:PGSY75_0046200"/>
<evidence type="ECO:0000259" key="2">
    <source>
        <dbReference type="Pfam" id="PF15445"/>
    </source>
</evidence>
<reference evidence="3" key="1">
    <citation type="journal article" date="2015" name="Nat. Commun.">
        <title>Ape parasite origins of human malaria virulence genes.</title>
        <authorList>
            <person name="Larremore D.B."/>
            <person name="Sundararaman S.A."/>
            <person name="Liu W."/>
            <person name="Proto W.R."/>
            <person name="Clauset A."/>
            <person name="Loy D.E."/>
            <person name="Speede S."/>
            <person name="Plenderleith L.J."/>
            <person name="Sharp P.M."/>
            <person name="Hahn B.H."/>
            <person name="Rayner J.C."/>
            <person name="Buckee C.O."/>
        </authorList>
    </citation>
    <scope>NUCLEOTIDE SEQUENCE</scope>
    <source>
        <strain evidence="3">SY75ptt</strain>
    </source>
</reference>
<gene>
    <name evidence="4" type="ORF">PGSY75_0046200</name>
</gene>
<feature type="non-terminal residue" evidence="3">
    <location>
        <position position="1"/>
    </location>
</feature>
<sequence>YSKYKGKTYIYVEGEETDDYIGNISSSDITSSSESEYEEIDINDIYPYKSPKYKTLIEVVLKPSTNSNVRDIHDDTTHAQSVKPSDISTNKLTDNEWNELKKVFIFQYLENVQNDLPNENTIDDNIDMEPNIIHNNMEEKPFITSIQDRFLGSTDQEVTYNIDWNVPKNISTNTTDVPIYGSSNDQYTGIDLINDALNSDQHVDIYDELLKRKENELFGTKHSKHTSTNRVAKQIYDDPLSNEIDLFHKWLDRHRDMCNQWNNKEEMLNQLNKEWNKENKEHIFGITLNDNDIQRINDENYNMISTNTHDDNDITSLEDFGSTNIPYSALITQNNDSQRQNLRTNISMDIHFDENNNNVTNEDDQLENSYNF</sequence>
<accession>A0A0P0J4M1</accession>
<dbReference type="VEuPathDB" id="PlasmoDB:PGSY75_0046200"/>
<dbReference type="EMBL" id="LVLB01000460">
    <property type="protein sequence ID" value="KYN92917.1"/>
    <property type="molecule type" value="Genomic_DNA"/>
</dbReference>
<dbReference type="EMBL" id="KT343265">
    <property type="protein sequence ID" value="ALK04327.1"/>
    <property type="molecule type" value="Genomic_DNA"/>
</dbReference>
<evidence type="ECO:0000313" key="5">
    <source>
        <dbReference type="Proteomes" id="UP000076004"/>
    </source>
</evidence>
<dbReference type="Proteomes" id="UP000076004">
    <property type="component" value="Unassembled WGS sequence"/>
</dbReference>
<evidence type="ECO:0000313" key="3">
    <source>
        <dbReference type="EMBL" id="ALK04327.1"/>
    </source>
</evidence>
<dbReference type="Gene3D" id="1.10.1900.40">
    <property type="entry name" value="Acidic terminal segments, variant surface antigen of PfEMP1"/>
    <property type="match status" value="2"/>
</dbReference>
<dbReference type="AlphaFoldDB" id="A0A0P0J4M1"/>
<dbReference type="RefSeq" id="XP_018638643.1">
    <property type="nucleotide sequence ID" value="XM_018783575.1"/>
</dbReference>
<dbReference type="Pfam" id="PF15445">
    <property type="entry name" value="ATS"/>
    <property type="match status" value="1"/>
</dbReference>
<organism evidence="3">
    <name type="scientific">Plasmodium gaboni</name>
    <dbReference type="NCBI Taxonomy" id="647221"/>
    <lineage>
        <taxon>Eukaryota</taxon>
        <taxon>Sar</taxon>
        <taxon>Alveolata</taxon>
        <taxon>Apicomplexa</taxon>
        <taxon>Aconoidasida</taxon>
        <taxon>Haemosporida</taxon>
        <taxon>Plasmodiidae</taxon>
        <taxon>Plasmodium</taxon>
        <taxon>Plasmodium (Laverania)</taxon>
    </lineage>
</organism>
<proteinExistence type="predicted"/>
<feature type="region of interest" description="Disordered" evidence="1">
    <location>
        <begin position="67"/>
        <end position="90"/>
    </location>
</feature>
<name>A0A0P0J4M1_9APIC</name>
<dbReference type="InterPro" id="IPR044932">
    <property type="entry name" value="PfEMP1_ATS_sf"/>
</dbReference>
<dbReference type="VEuPathDB" id="PlasmoDB:PGABG01_0630000"/>
<feature type="compositionally biased region" description="Polar residues" evidence="1">
    <location>
        <begin position="78"/>
        <end position="90"/>
    </location>
</feature>